<evidence type="ECO:0000313" key="9">
    <source>
        <dbReference type="Proteomes" id="UP001597452"/>
    </source>
</evidence>
<feature type="domain" description="ABC transmembrane type-1" evidence="7">
    <location>
        <begin position="83"/>
        <end position="291"/>
    </location>
</feature>
<proteinExistence type="predicted"/>
<evidence type="ECO:0000313" key="8">
    <source>
        <dbReference type="EMBL" id="MFD2638852.1"/>
    </source>
</evidence>
<comment type="subcellular location">
    <subcellularLocation>
        <location evidence="1">Membrane</location>
        <topology evidence="1">Multi-pass membrane protein</topology>
    </subcellularLocation>
</comment>
<evidence type="ECO:0000256" key="1">
    <source>
        <dbReference type="ARBA" id="ARBA00004141"/>
    </source>
</evidence>
<dbReference type="PROSITE" id="PS50928">
    <property type="entry name" value="ABC_TM1"/>
    <property type="match status" value="1"/>
</dbReference>
<keyword evidence="9" id="KW-1185">Reference proteome</keyword>
<dbReference type="InterPro" id="IPR000515">
    <property type="entry name" value="MetI-like"/>
</dbReference>
<name>A0ABW5QAQ6_9BACI</name>
<evidence type="ECO:0000256" key="6">
    <source>
        <dbReference type="SAM" id="Phobius"/>
    </source>
</evidence>
<keyword evidence="2" id="KW-0813">Transport</keyword>
<evidence type="ECO:0000259" key="7">
    <source>
        <dbReference type="PROSITE" id="PS50928"/>
    </source>
</evidence>
<comment type="caution">
    <text evidence="8">The sequence shown here is derived from an EMBL/GenBank/DDBJ whole genome shotgun (WGS) entry which is preliminary data.</text>
</comment>
<feature type="transmembrane region" description="Helical" evidence="6">
    <location>
        <begin position="121"/>
        <end position="145"/>
    </location>
</feature>
<feature type="transmembrane region" description="Helical" evidence="6">
    <location>
        <begin position="12"/>
        <end position="30"/>
    </location>
</feature>
<dbReference type="RefSeq" id="WP_377328619.1">
    <property type="nucleotide sequence ID" value="NZ_JBHUMZ010000019.1"/>
</dbReference>
<dbReference type="PANTHER" id="PTHR43839:SF3">
    <property type="entry name" value="OLIGOPEPTIDE ABC TRANSPORTER, PERMEASE PROTEIN"/>
    <property type="match status" value="1"/>
</dbReference>
<evidence type="ECO:0000256" key="5">
    <source>
        <dbReference type="ARBA" id="ARBA00023136"/>
    </source>
</evidence>
<evidence type="ECO:0000256" key="2">
    <source>
        <dbReference type="ARBA" id="ARBA00022448"/>
    </source>
</evidence>
<keyword evidence="3 6" id="KW-0812">Transmembrane</keyword>
<keyword evidence="4 6" id="KW-1133">Transmembrane helix</keyword>
<keyword evidence="5 6" id="KW-0472">Membrane</keyword>
<organism evidence="8 9">
    <name type="scientific">Piscibacillus salipiscarius</name>
    <dbReference type="NCBI Taxonomy" id="299480"/>
    <lineage>
        <taxon>Bacteria</taxon>
        <taxon>Bacillati</taxon>
        <taxon>Bacillota</taxon>
        <taxon>Bacilli</taxon>
        <taxon>Bacillales</taxon>
        <taxon>Bacillaceae</taxon>
        <taxon>Piscibacillus</taxon>
    </lineage>
</organism>
<dbReference type="SUPFAM" id="SSF161098">
    <property type="entry name" value="MetI-like"/>
    <property type="match status" value="1"/>
</dbReference>
<protein>
    <submittedName>
        <fullName evidence="8">Peptide ABC transporter permease</fullName>
    </submittedName>
</protein>
<dbReference type="Gene3D" id="1.10.3720.10">
    <property type="entry name" value="MetI-like"/>
    <property type="match status" value="1"/>
</dbReference>
<dbReference type="EMBL" id="JBHUMZ010000019">
    <property type="protein sequence ID" value="MFD2638852.1"/>
    <property type="molecule type" value="Genomic_DNA"/>
</dbReference>
<dbReference type="InterPro" id="IPR035906">
    <property type="entry name" value="MetI-like_sf"/>
</dbReference>
<evidence type="ECO:0000256" key="4">
    <source>
        <dbReference type="ARBA" id="ARBA00022989"/>
    </source>
</evidence>
<reference evidence="9" key="1">
    <citation type="journal article" date="2019" name="Int. J. Syst. Evol. Microbiol.">
        <title>The Global Catalogue of Microorganisms (GCM) 10K type strain sequencing project: providing services to taxonomists for standard genome sequencing and annotation.</title>
        <authorList>
            <consortium name="The Broad Institute Genomics Platform"/>
            <consortium name="The Broad Institute Genome Sequencing Center for Infectious Disease"/>
            <person name="Wu L."/>
            <person name="Ma J."/>
        </authorList>
    </citation>
    <scope>NUCLEOTIDE SEQUENCE [LARGE SCALE GENOMIC DNA]</scope>
    <source>
        <strain evidence="9">TISTR 1571</strain>
    </source>
</reference>
<dbReference type="PANTHER" id="PTHR43839">
    <property type="entry name" value="OPPC IN A BINDING PROTEIN-DEPENDENT TRANSPORT SYSTEM"/>
    <property type="match status" value="1"/>
</dbReference>
<feature type="transmembrane region" description="Helical" evidence="6">
    <location>
        <begin position="87"/>
        <end position="109"/>
    </location>
</feature>
<accession>A0ABW5QAQ6</accession>
<gene>
    <name evidence="8" type="ORF">ACFSW4_08255</name>
</gene>
<dbReference type="Proteomes" id="UP001597452">
    <property type="component" value="Unassembled WGS sequence"/>
</dbReference>
<feature type="transmembrane region" description="Helical" evidence="6">
    <location>
        <begin position="268"/>
        <end position="291"/>
    </location>
</feature>
<evidence type="ECO:0000256" key="3">
    <source>
        <dbReference type="ARBA" id="ARBA00022692"/>
    </source>
</evidence>
<sequence length="305" mass="34743">MTMVNWFKQHAVLIFGLVLLMILLLITFVGPQLPWIDQELEETQYVWSDDGIPIPPPYEPNGQYWLGSDHDGRDLLSLIVMGAKETLMVVVLITLVRYIVAIPLAFLAHKKWLGIHVFLKWINGFLSYVPTIIMVLLLAMLPPFLFTENRVMIMILIVAMVEVGRAAESIKIDLDEAASKEHILSAISVGSSALRVFRYYLLPFIYGKLIVYMVSDLGKVMFLVGQLAFVGVFISQEIIQVEIGQFQIRNTSVSWPMLLADAYRDIRLAIWIPFWTAFAMTFTIFTFNVLAQGVQNIFNKKNSHI</sequence>
<dbReference type="CDD" id="cd06261">
    <property type="entry name" value="TM_PBP2"/>
    <property type="match status" value="1"/>
</dbReference>